<evidence type="ECO:0000313" key="5">
    <source>
        <dbReference type="EMBL" id="KAK1761024.1"/>
    </source>
</evidence>
<dbReference type="GO" id="GO:0003677">
    <property type="term" value="F:DNA binding"/>
    <property type="evidence" value="ECO:0007669"/>
    <property type="project" value="UniProtKB-KW"/>
</dbReference>
<dbReference type="Proteomes" id="UP001239445">
    <property type="component" value="Unassembled WGS sequence"/>
</dbReference>
<dbReference type="GO" id="GO:0071821">
    <property type="term" value="C:FANCM-MHF complex"/>
    <property type="evidence" value="ECO:0007669"/>
    <property type="project" value="InterPro"/>
</dbReference>
<keyword evidence="6" id="KW-1185">Reference proteome</keyword>
<dbReference type="GO" id="GO:0000712">
    <property type="term" value="P:resolution of meiotic recombination intermediates"/>
    <property type="evidence" value="ECO:0007669"/>
    <property type="project" value="TreeGrafter"/>
</dbReference>
<sequence length="114" mass="12565">MADQTEDAKERLKAALWYSIGQIVDAESLRRNRNATPQFIAALTEMVWVQIENVAIDLETFSRHAGRTTVTTDDVLLLARRNTDLHAMIKDVVDRQQAAKADKGGGGQGKGGRT</sequence>
<name>A0AAJ0FGH9_9PEZI</name>
<dbReference type="AlphaFoldDB" id="A0AAJ0FGH9"/>
<keyword evidence="4" id="KW-0234">DNA repair</keyword>
<protein>
    <submittedName>
        <fullName evidence="5">Kinetochore component CENP-S-domain-containing protein</fullName>
    </submittedName>
</protein>
<accession>A0AAJ0FGH9</accession>
<dbReference type="GO" id="GO:0006281">
    <property type="term" value="P:DNA repair"/>
    <property type="evidence" value="ECO:0007669"/>
    <property type="project" value="UniProtKB-KW"/>
</dbReference>
<dbReference type="GO" id="GO:0003682">
    <property type="term" value="F:chromatin binding"/>
    <property type="evidence" value="ECO:0007669"/>
    <property type="project" value="TreeGrafter"/>
</dbReference>
<dbReference type="SUPFAM" id="SSF47113">
    <property type="entry name" value="Histone-fold"/>
    <property type="match status" value="1"/>
</dbReference>
<organism evidence="5 6">
    <name type="scientific">Echria macrotheca</name>
    <dbReference type="NCBI Taxonomy" id="438768"/>
    <lineage>
        <taxon>Eukaryota</taxon>
        <taxon>Fungi</taxon>
        <taxon>Dikarya</taxon>
        <taxon>Ascomycota</taxon>
        <taxon>Pezizomycotina</taxon>
        <taxon>Sordariomycetes</taxon>
        <taxon>Sordariomycetidae</taxon>
        <taxon>Sordariales</taxon>
        <taxon>Schizotheciaceae</taxon>
        <taxon>Echria</taxon>
    </lineage>
</organism>
<dbReference type="PANTHER" id="PTHR22980">
    <property type="entry name" value="CORTISTATIN"/>
    <property type="match status" value="1"/>
</dbReference>
<dbReference type="GO" id="GO:0046982">
    <property type="term" value="F:protein heterodimerization activity"/>
    <property type="evidence" value="ECO:0007669"/>
    <property type="project" value="InterPro"/>
</dbReference>
<dbReference type="PANTHER" id="PTHR22980:SF0">
    <property type="entry name" value="CENTROMERE PROTEIN S"/>
    <property type="match status" value="1"/>
</dbReference>
<comment type="caution">
    <text evidence="5">The sequence shown here is derived from an EMBL/GenBank/DDBJ whole genome shotgun (WGS) entry which is preliminary data.</text>
</comment>
<comment type="similarity">
    <text evidence="1">Belongs to the TAF9 family. CENP-S/MHF1 subfamily.</text>
</comment>
<dbReference type="EMBL" id="MU839827">
    <property type="protein sequence ID" value="KAK1761024.1"/>
    <property type="molecule type" value="Genomic_DNA"/>
</dbReference>
<evidence type="ECO:0000256" key="2">
    <source>
        <dbReference type="ARBA" id="ARBA00022763"/>
    </source>
</evidence>
<evidence type="ECO:0000313" key="6">
    <source>
        <dbReference type="Proteomes" id="UP001239445"/>
    </source>
</evidence>
<keyword evidence="2" id="KW-0227">DNA damage</keyword>
<keyword evidence="3" id="KW-0238">DNA-binding</keyword>
<dbReference type="Gene3D" id="1.10.20.10">
    <property type="entry name" value="Histone, subunit A"/>
    <property type="match status" value="1"/>
</dbReference>
<dbReference type="CDD" id="cd22919">
    <property type="entry name" value="HFD_CENP-S"/>
    <property type="match status" value="1"/>
</dbReference>
<reference evidence="5" key="1">
    <citation type="submission" date="2023-06" db="EMBL/GenBank/DDBJ databases">
        <title>Genome-scale phylogeny and comparative genomics of the fungal order Sordariales.</title>
        <authorList>
            <consortium name="Lawrence Berkeley National Laboratory"/>
            <person name="Hensen N."/>
            <person name="Bonometti L."/>
            <person name="Westerberg I."/>
            <person name="Brannstrom I.O."/>
            <person name="Guillou S."/>
            <person name="Cros-Aarteil S."/>
            <person name="Calhoun S."/>
            <person name="Haridas S."/>
            <person name="Kuo A."/>
            <person name="Mondo S."/>
            <person name="Pangilinan J."/>
            <person name="Riley R."/>
            <person name="Labutti K."/>
            <person name="Andreopoulos B."/>
            <person name="Lipzen A."/>
            <person name="Chen C."/>
            <person name="Yanf M."/>
            <person name="Daum C."/>
            <person name="Ng V."/>
            <person name="Clum A."/>
            <person name="Steindorff A."/>
            <person name="Ohm R."/>
            <person name="Martin F."/>
            <person name="Silar P."/>
            <person name="Natvig D."/>
            <person name="Lalanne C."/>
            <person name="Gautier V."/>
            <person name="Ament-Velasquez S.L."/>
            <person name="Kruys A."/>
            <person name="Hutchinson M.I."/>
            <person name="Powell A.J."/>
            <person name="Barry K."/>
            <person name="Miller A.N."/>
            <person name="Grigoriev I.V."/>
            <person name="Debuchy R."/>
            <person name="Gladieux P."/>
            <person name="Thoren M.H."/>
            <person name="Johannesson H."/>
        </authorList>
    </citation>
    <scope>NUCLEOTIDE SEQUENCE</scope>
    <source>
        <strain evidence="5">PSN4</strain>
    </source>
</reference>
<evidence type="ECO:0000256" key="4">
    <source>
        <dbReference type="ARBA" id="ARBA00023204"/>
    </source>
</evidence>
<proteinExistence type="inferred from homology"/>
<evidence type="ECO:0000256" key="3">
    <source>
        <dbReference type="ARBA" id="ARBA00023125"/>
    </source>
</evidence>
<dbReference type="GO" id="GO:0031297">
    <property type="term" value="P:replication fork processing"/>
    <property type="evidence" value="ECO:0007669"/>
    <property type="project" value="TreeGrafter"/>
</dbReference>
<dbReference type="InterPro" id="IPR009072">
    <property type="entry name" value="Histone-fold"/>
</dbReference>
<evidence type="ECO:0000256" key="1">
    <source>
        <dbReference type="ARBA" id="ARBA00006612"/>
    </source>
</evidence>
<dbReference type="Pfam" id="PF15630">
    <property type="entry name" value="CENP-S"/>
    <property type="match status" value="1"/>
</dbReference>
<dbReference type="InterPro" id="IPR029003">
    <property type="entry name" value="CENP-S/Mhf1"/>
</dbReference>
<gene>
    <name evidence="5" type="ORF">QBC47DRAFT_19964</name>
</gene>